<dbReference type="PANTHER" id="PTHR43201">
    <property type="entry name" value="ACYL-COA SYNTHETASE"/>
    <property type="match status" value="1"/>
</dbReference>
<dbReference type="InterPro" id="IPR020845">
    <property type="entry name" value="AMP-binding_CS"/>
</dbReference>
<dbReference type="RefSeq" id="WP_344709331.1">
    <property type="nucleotide sequence ID" value="NZ_BAAAZD010000001.1"/>
</dbReference>
<evidence type="ECO:0000259" key="3">
    <source>
        <dbReference type="Pfam" id="PF00501"/>
    </source>
</evidence>
<dbReference type="EMBL" id="BAAAZD010000001">
    <property type="protein sequence ID" value="GAA4002746.1"/>
    <property type="molecule type" value="Genomic_DNA"/>
</dbReference>
<dbReference type="InterPro" id="IPR042099">
    <property type="entry name" value="ANL_N_sf"/>
</dbReference>
<feature type="domain" description="AMP-binding enzyme C-terminal" evidence="4">
    <location>
        <begin position="467"/>
        <end position="541"/>
    </location>
</feature>
<organism evidence="5 6">
    <name type="scientific">Sphingomonas humi</name>
    <dbReference type="NCBI Taxonomy" id="335630"/>
    <lineage>
        <taxon>Bacteria</taxon>
        <taxon>Pseudomonadati</taxon>
        <taxon>Pseudomonadota</taxon>
        <taxon>Alphaproteobacteria</taxon>
        <taxon>Sphingomonadales</taxon>
        <taxon>Sphingomonadaceae</taxon>
        <taxon>Sphingomonas</taxon>
    </lineage>
</organism>
<dbReference type="Gene3D" id="3.40.50.12780">
    <property type="entry name" value="N-terminal domain of ligase-like"/>
    <property type="match status" value="1"/>
</dbReference>
<accession>A0ABP7RVN9</accession>
<proteinExistence type="inferred from homology"/>
<dbReference type="Proteomes" id="UP001501310">
    <property type="component" value="Unassembled WGS sequence"/>
</dbReference>
<evidence type="ECO:0000313" key="5">
    <source>
        <dbReference type="EMBL" id="GAA4002746.1"/>
    </source>
</evidence>
<dbReference type="InterPro" id="IPR025110">
    <property type="entry name" value="AMP-bd_C"/>
</dbReference>
<protein>
    <submittedName>
        <fullName evidence="5">Class I adenylate-forming enzyme family protein</fullName>
    </submittedName>
</protein>
<dbReference type="InterPro" id="IPR045851">
    <property type="entry name" value="AMP-bd_C_sf"/>
</dbReference>
<evidence type="ECO:0000256" key="2">
    <source>
        <dbReference type="ARBA" id="ARBA00022598"/>
    </source>
</evidence>
<keyword evidence="2" id="KW-0436">Ligase</keyword>
<reference evidence="6" key="1">
    <citation type="journal article" date="2019" name="Int. J. Syst. Evol. Microbiol.">
        <title>The Global Catalogue of Microorganisms (GCM) 10K type strain sequencing project: providing services to taxonomists for standard genome sequencing and annotation.</title>
        <authorList>
            <consortium name="The Broad Institute Genomics Platform"/>
            <consortium name="The Broad Institute Genome Sequencing Center for Infectious Disease"/>
            <person name="Wu L."/>
            <person name="Ma J."/>
        </authorList>
    </citation>
    <scope>NUCLEOTIDE SEQUENCE [LARGE SCALE GENOMIC DNA]</scope>
    <source>
        <strain evidence="6">JCM 16603</strain>
    </source>
</reference>
<dbReference type="InterPro" id="IPR000873">
    <property type="entry name" value="AMP-dep_synth/lig_dom"/>
</dbReference>
<gene>
    <name evidence="5" type="ORF">GCM10022211_12680</name>
</gene>
<dbReference type="Pfam" id="PF13193">
    <property type="entry name" value="AMP-binding_C"/>
    <property type="match status" value="1"/>
</dbReference>
<evidence type="ECO:0000256" key="1">
    <source>
        <dbReference type="ARBA" id="ARBA00006432"/>
    </source>
</evidence>
<evidence type="ECO:0000313" key="6">
    <source>
        <dbReference type="Proteomes" id="UP001501310"/>
    </source>
</evidence>
<evidence type="ECO:0000259" key="4">
    <source>
        <dbReference type="Pfam" id="PF13193"/>
    </source>
</evidence>
<feature type="domain" description="AMP-dependent synthetase/ligase" evidence="3">
    <location>
        <begin position="45"/>
        <end position="412"/>
    </location>
</feature>
<dbReference type="CDD" id="cd04433">
    <property type="entry name" value="AFD_class_I"/>
    <property type="match status" value="1"/>
</dbReference>
<dbReference type="PANTHER" id="PTHR43201:SF5">
    <property type="entry name" value="MEDIUM-CHAIN ACYL-COA LIGASE ACSF2, MITOCHONDRIAL"/>
    <property type="match status" value="1"/>
</dbReference>
<dbReference type="PROSITE" id="PS00455">
    <property type="entry name" value="AMP_BINDING"/>
    <property type="match status" value="1"/>
</dbReference>
<dbReference type="SUPFAM" id="SSF56801">
    <property type="entry name" value="Acetyl-CoA synthetase-like"/>
    <property type="match status" value="1"/>
</dbReference>
<dbReference type="Pfam" id="PF00501">
    <property type="entry name" value="AMP-binding"/>
    <property type="match status" value="1"/>
</dbReference>
<comment type="caution">
    <text evidence="5">The sequence shown here is derived from an EMBL/GenBank/DDBJ whole genome shotgun (WGS) entry which is preliminary data.</text>
</comment>
<keyword evidence="6" id="KW-1185">Reference proteome</keyword>
<sequence length="557" mass="60202">MFLTPPERIRAFEDKGWWSGDNVVAALHSAVEQGGDGLALVDPLNRAALDGRVPERLSWNEVADRVERLAAALLARGLSKDDIVLAQLPNTVDAVLLFLACARLGLIVSPVVMQYRVHELAFISAQTKPRLFVTVPAFAGFDHAAQGRELGLEVALFGDGTGDLREEMADADPATVAAHVAEHPTVGGEVLTICWTSGTESRPKGVPRDHNHWILNAHVVAQGTGMVPGDTLLNPFPLVNIGSIGGLVMPWLTLPARLVLHHPFDLGIFLQQIEAEQVTYTIAPPAVLTALLKQPALMEKFDLRSLRAIGSGSAPLSPWLIEGWQARGIEICNIFGSNEGASLYSSAVDVPDTTDRSRYFPRFGVDGHGWSGLNHEALRTRLVDLETGEEIEEPGRPGELRLKGATLFGGYWQAPELTAAAFDEQGWFRTGDQFEIAGDGNLRRFYRFVGRSKEIIVRGGVNISPAELDDLLAGLPGSREAATVGIPDPDLGERVAVGIVPADGAELSVADVSAFLKARGVAVFKLPERLVTLDRLPRNAMNKVVRSELREAVLARL</sequence>
<name>A0ABP7RVN9_9SPHN</name>
<comment type="similarity">
    <text evidence="1">Belongs to the ATP-dependent AMP-binding enzyme family.</text>
</comment>
<dbReference type="Gene3D" id="3.30.300.30">
    <property type="match status" value="1"/>
</dbReference>